<evidence type="ECO:0000313" key="1">
    <source>
        <dbReference type="EMBL" id="GBN13925.1"/>
    </source>
</evidence>
<comment type="caution">
    <text evidence="1">The sequence shown here is derived from an EMBL/GenBank/DDBJ whole genome shotgun (WGS) entry which is preliminary data.</text>
</comment>
<accession>A0A4Y2LGQ8</accession>
<sequence length="167" mass="19386">TLLGLSVKRSVFEFYPSGRSIPYSKRYSSCQLRLLSLNFTHLEQVFQFKTLYGLSVKRSVFEFYPSGRGIPYSKRYSGCQLSVLSSNFNLLEEVFHIRKKSPYLLDAMQPLIRLLYVPLHCRRHIPGRDIRAAPRVAPFGCLSVLIHRFPLHRRQLQNTKHGNCQLA</sequence>
<evidence type="ECO:0000313" key="2">
    <source>
        <dbReference type="Proteomes" id="UP000499080"/>
    </source>
</evidence>
<protein>
    <submittedName>
        <fullName evidence="1">Uncharacterized protein</fullName>
    </submittedName>
</protein>
<proteinExistence type="predicted"/>
<dbReference type="EMBL" id="BGPR01005844">
    <property type="protein sequence ID" value="GBN13925.1"/>
    <property type="molecule type" value="Genomic_DNA"/>
</dbReference>
<organism evidence="1 2">
    <name type="scientific">Araneus ventricosus</name>
    <name type="common">Orbweaver spider</name>
    <name type="synonym">Epeira ventricosa</name>
    <dbReference type="NCBI Taxonomy" id="182803"/>
    <lineage>
        <taxon>Eukaryota</taxon>
        <taxon>Metazoa</taxon>
        <taxon>Ecdysozoa</taxon>
        <taxon>Arthropoda</taxon>
        <taxon>Chelicerata</taxon>
        <taxon>Arachnida</taxon>
        <taxon>Araneae</taxon>
        <taxon>Araneomorphae</taxon>
        <taxon>Entelegynae</taxon>
        <taxon>Araneoidea</taxon>
        <taxon>Araneidae</taxon>
        <taxon>Araneus</taxon>
    </lineage>
</organism>
<feature type="non-terminal residue" evidence="1">
    <location>
        <position position="1"/>
    </location>
</feature>
<gene>
    <name evidence="1" type="ORF">AVEN_139710_1</name>
</gene>
<dbReference type="Proteomes" id="UP000499080">
    <property type="component" value="Unassembled WGS sequence"/>
</dbReference>
<name>A0A4Y2LGQ8_ARAVE</name>
<keyword evidence="2" id="KW-1185">Reference proteome</keyword>
<dbReference type="AlphaFoldDB" id="A0A4Y2LGQ8"/>
<reference evidence="1 2" key="1">
    <citation type="journal article" date="2019" name="Sci. Rep.">
        <title>Orb-weaving spider Araneus ventricosus genome elucidates the spidroin gene catalogue.</title>
        <authorList>
            <person name="Kono N."/>
            <person name="Nakamura H."/>
            <person name="Ohtoshi R."/>
            <person name="Moran D.A.P."/>
            <person name="Shinohara A."/>
            <person name="Yoshida Y."/>
            <person name="Fujiwara M."/>
            <person name="Mori M."/>
            <person name="Tomita M."/>
            <person name="Arakawa K."/>
        </authorList>
    </citation>
    <scope>NUCLEOTIDE SEQUENCE [LARGE SCALE GENOMIC DNA]</scope>
</reference>